<dbReference type="Pfam" id="PF02558">
    <property type="entry name" value="ApbA"/>
    <property type="match status" value="1"/>
</dbReference>
<dbReference type="InterPro" id="IPR013332">
    <property type="entry name" value="KPR_N"/>
</dbReference>
<feature type="non-terminal residue" evidence="2">
    <location>
        <position position="245"/>
    </location>
</feature>
<gene>
    <name evidence="2" type="ORF">HII31_01616</name>
</gene>
<dbReference type="InterPro" id="IPR051402">
    <property type="entry name" value="KPR-Related"/>
</dbReference>
<dbReference type="AlphaFoldDB" id="A0A8H6RRN4"/>
<feature type="non-terminal residue" evidence="2">
    <location>
        <position position="1"/>
    </location>
</feature>
<evidence type="ECO:0000313" key="2">
    <source>
        <dbReference type="EMBL" id="KAF7197191.1"/>
    </source>
</evidence>
<evidence type="ECO:0000313" key="3">
    <source>
        <dbReference type="Proteomes" id="UP000660729"/>
    </source>
</evidence>
<accession>A0A8H6RRN4</accession>
<keyword evidence="3" id="KW-1185">Reference proteome</keyword>
<feature type="domain" description="Ketopantoate reductase N-terminal" evidence="1">
    <location>
        <begin position="3"/>
        <end position="135"/>
    </location>
</feature>
<dbReference type="PANTHER" id="PTHR21708">
    <property type="entry name" value="PROBABLE 2-DEHYDROPANTOATE 2-REDUCTASE"/>
    <property type="match status" value="1"/>
</dbReference>
<proteinExistence type="predicted"/>
<reference evidence="2" key="1">
    <citation type="submission" date="2020-04" db="EMBL/GenBank/DDBJ databases">
        <title>Draft genome resource of the tomato pathogen Pseudocercospora fuligena.</title>
        <authorList>
            <person name="Zaccaron A."/>
        </authorList>
    </citation>
    <scope>NUCLEOTIDE SEQUENCE</scope>
    <source>
        <strain evidence="2">PF001</strain>
    </source>
</reference>
<sequence>SHSIGGVYIYQLLQAGCNVTAVCRSNYSVVSEQGVSLKSVRFGNVNYSPTNVVRNLSECSSETFDYIMFPGNKPSLAEQLSPMLHGRISTALVLAQNGINVEEEVSAVYPENPILSGVRYCPATQTGPGTIEYPEMLSCLKLGTYPSTAAPSHKAAATSFVNLMSEGGGGAEHHEDVVEVIYKRCVEFHLRTDSCDPYAHDLAWAVMMEIVQLARAVGIPGVTEEVARQMYAITKKRAETGAGRK</sequence>
<dbReference type="EMBL" id="JABCIY010000019">
    <property type="protein sequence ID" value="KAF7197191.1"/>
    <property type="molecule type" value="Genomic_DNA"/>
</dbReference>
<dbReference type="PANTHER" id="PTHR21708:SF30">
    <property type="entry name" value="2-DEHYDROPANTOATE 2-REDUCTASE-RELATED"/>
    <property type="match status" value="1"/>
</dbReference>
<organism evidence="2 3">
    <name type="scientific">Pseudocercospora fuligena</name>
    <dbReference type="NCBI Taxonomy" id="685502"/>
    <lineage>
        <taxon>Eukaryota</taxon>
        <taxon>Fungi</taxon>
        <taxon>Dikarya</taxon>
        <taxon>Ascomycota</taxon>
        <taxon>Pezizomycotina</taxon>
        <taxon>Dothideomycetes</taxon>
        <taxon>Dothideomycetidae</taxon>
        <taxon>Mycosphaerellales</taxon>
        <taxon>Mycosphaerellaceae</taxon>
        <taxon>Pseudocercospora</taxon>
    </lineage>
</organism>
<dbReference type="GO" id="GO:0005737">
    <property type="term" value="C:cytoplasm"/>
    <property type="evidence" value="ECO:0007669"/>
    <property type="project" value="TreeGrafter"/>
</dbReference>
<protein>
    <submittedName>
        <fullName evidence="2">Oxidoreductase AFT12-1</fullName>
    </submittedName>
</protein>
<evidence type="ECO:0000259" key="1">
    <source>
        <dbReference type="Pfam" id="PF02558"/>
    </source>
</evidence>
<name>A0A8H6RRN4_9PEZI</name>
<dbReference type="Gene3D" id="3.40.50.720">
    <property type="entry name" value="NAD(P)-binding Rossmann-like Domain"/>
    <property type="match status" value="1"/>
</dbReference>
<dbReference type="OrthoDB" id="3609at2759"/>
<comment type="caution">
    <text evidence="2">The sequence shown here is derived from an EMBL/GenBank/DDBJ whole genome shotgun (WGS) entry which is preliminary data.</text>
</comment>
<dbReference type="Proteomes" id="UP000660729">
    <property type="component" value="Unassembled WGS sequence"/>
</dbReference>